<dbReference type="EMBL" id="JAGETX010000039">
    <property type="protein sequence ID" value="MBO3273405.1"/>
    <property type="molecule type" value="Genomic_DNA"/>
</dbReference>
<name>A0ABS3TL18_9BACT</name>
<keyword evidence="2" id="KW-1185">Reference proteome</keyword>
<reference evidence="1 2" key="1">
    <citation type="submission" date="2021-03" db="EMBL/GenBank/DDBJ databases">
        <authorList>
            <person name="Kim M.K."/>
        </authorList>
    </citation>
    <scope>NUCLEOTIDE SEQUENCE [LARGE SCALE GENOMIC DNA]</scope>
    <source>
        <strain evidence="1 2">BT507</strain>
    </source>
</reference>
<sequence length="135" mass="15459">METLFSSPYLHIHLHRTTHQTMELQWLDFVPSADFRASMLELMRLTRQHQAQALIADNRLLRALRQADLQWSGELVFKGLSALGGQRFAAVESLDAMNRMEINTLVATVIPQTQLTSQFFISITEARMWATAPFI</sequence>
<organism evidence="1 2">
    <name type="scientific">Hymenobacter defluvii</name>
    <dbReference type="NCBI Taxonomy" id="2054411"/>
    <lineage>
        <taxon>Bacteria</taxon>
        <taxon>Pseudomonadati</taxon>
        <taxon>Bacteroidota</taxon>
        <taxon>Cytophagia</taxon>
        <taxon>Cytophagales</taxon>
        <taxon>Hymenobacteraceae</taxon>
        <taxon>Hymenobacter</taxon>
    </lineage>
</organism>
<gene>
    <name evidence="1" type="ORF">J4D97_22335</name>
</gene>
<evidence type="ECO:0000313" key="1">
    <source>
        <dbReference type="EMBL" id="MBO3273405.1"/>
    </source>
</evidence>
<evidence type="ECO:0008006" key="3">
    <source>
        <dbReference type="Google" id="ProtNLM"/>
    </source>
</evidence>
<accession>A0ABS3TL18</accession>
<proteinExistence type="predicted"/>
<evidence type="ECO:0000313" key="2">
    <source>
        <dbReference type="Proteomes" id="UP000670527"/>
    </source>
</evidence>
<dbReference type="Proteomes" id="UP000670527">
    <property type="component" value="Unassembled WGS sequence"/>
</dbReference>
<protein>
    <recommendedName>
        <fullName evidence="3">STAS/SEC14 domain-containing protein</fullName>
    </recommendedName>
</protein>
<comment type="caution">
    <text evidence="1">The sequence shown here is derived from an EMBL/GenBank/DDBJ whole genome shotgun (WGS) entry which is preliminary data.</text>
</comment>
<dbReference type="RefSeq" id="WP_208309532.1">
    <property type="nucleotide sequence ID" value="NZ_JAGETX010000039.1"/>
</dbReference>